<dbReference type="PANTHER" id="PTHR10587:SF137">
    <property type="entry name" value="4-DEOXY-4-FORMAMIDO-L-ARABINOSE-PHOSPHOUNDECAPRENOL DEFORMYLASE ARND-RELATED"/>
    <property type="match status" value="1"/>
</dbReference>
<dbReference type="InterPro" id="IPR050248">
    <property type="entry name" value="Polysacc_deacetylase_ArnD"/>
</dbReference>
<reference evidence="2 3" key="1">
    <citation type="submission" date="2019-07" db="EMBL/GenBank/DDBJ databases">
        <title>Whole genome shotgun sequence of Meiothermus hypogaeus NBRC 106114.</title>
        <authorList>
            <person name="Hosoyama A."/>
            <person name="Uohara A."/>
            <person name="Ohji S."/>
            <person name="Ichikawa N."/>
        </authorList>
    </citation>
    <scope>NUCLEOTIDE SEQUENCE [LARGE SCALE GENOMIC DNA]</scope>
    <source>
        <strain evidence="2 3">NBRC 106114</strain>
    </source>
</reference>
<dbReference type="SUPFAM" id="SSF88713">
    <property type="entry name" value="Glycoside hydrolase/deacetylase"/>
    <property type="match status" value="1"/>
</dbReference>
<evidence type="ECO:0000313" key="2">
    <source>
        <dbReference type="EMBL" id="GEM84351.1"/>
    </source>
</evidence>
<dbReference type="Gene3D" id="3.20.20.370">
    <property type="entry name" value="Glycoside hydrolase/deacetylase"/>
    <property type="match status" value="1"/>
</dbReference>
<evidence type="ECO:0000313" key="3">
    <source>
        <dbReference type="Proteomes" id="UP000321197"/>
    </source>
</evidence>
<dbReference type="InterPro" id="IPR011330">
    <property type="entry name" value="Glyco_hydro/deAcase_b/a-brl"/>
</dbReference>
<accession>A0A511R414</accession>
<gene>
    <name evidence="2" type="ORF">MHY01S_25170</name>
</gene>
<proteinExistence type="predicted"/>
<dbReference type="InterPro" id="IPR054467">
    <property type="entry name" value="YkoP-like_dom"/>
</dbReference>
<name>A0A511R414_9DEIN</name>
<dbReference type="PROSITE" id="PS51677">
    <property type="entry name" value="NODB"/>
    <property type="match status" value="1"/>
</dbReference>
<dbReference type="CDD" id="cd10959">
    <property type="entry name" value="CE4_NodB_like_3"/>
    <property type="match status" value="1"/>
</dbReference>
<dbReference type="AlphaFoldDB" id="A0A511R414"/>
<dbReference type="InterPro" id="IPR002509">
    <property type="entry name" value="NODB_dom"/>
</dbReference>
<dbReference type="Pfam" id="PF01522">
    <property type="entry name" value="Polysacc_deac_1"/>
    <property type="match status" value="1"/>
</dbReference>
<feature type="domain" description="NodB homology" evidence="1">
    <location>
        <begin position="45"/>
        <end position="116"/>
    </location>
</feature>
<dbReference type="Pfam" id="PF22790">
    <property type="entry name" value="YkoP"/>
    <property type="match status" value="1"/>
</dbReference>
<dbReference type="GO" id="GO:0005975">
    <property type="term" value="P:carbohydrate metabolic process"/>
    <property type="evidence" value="ECO:0007669"/>
    <property type="project" value="InterPro"/>
</dbReference>
<comment type="caution">
    <text evidence="2">The sequence shown here is derived from an EMBL/GenBank/DDBJ whole genome shotgun (WGS) entry which is preliminary data.</text>
</comment>
<sequence length="393" mass="44908">MEALVDIATLIGSLVVAVLLLYALAEVLGRWMGVGALAWGNRAEPKIALTFDDGPSEQTEAILELLQKYNLKATFFLTGQQAEQRPDLVEKMASAGHQLEAHGYWHRPAVLMAPWTEWVHIQKSPGKFYRPPWGIHSPFTRLFARMQGKQVVLWDIESQDWLDKPAEQLVQRMMFYIKGGSVVLLHDGPARTLSVLELLLPRLVENGYQPVKLGELPLKPLSPRQGLIRINQGYEERYDRKVGNIKVGYRYNHILRLELQPYPGPDLPEYPKGTPCAHIHFESARMADMTPMQVLRAFRETFRESVKFLEEHPEVRFLFGYSYLGQGALALGFKTHPVPKAMELQSKITTAWFAWLYRGEIARHLFTDPAQVVYISRETILDKYGPKPKAELH</sequence>
<dbReference type="Proteomes" id="UP000321197">
    <property type="component" value="Unassembled WGS sequence"/>
</dbReference>
<evidence type="ECO:0000259" key="1">
    <source>
        <dbReference type="PROSITE" id="PS51677"/>
    </source>
</evidence>
<dbReference type="OrthoDB" id="62208at2"/>
<dbReference type="GO" id="GO:0016810">
    <property type="term" value="F:hydrolase activity, acting on carbon-nitrogen (but not peptide) bonds"/>
    <property type="evidence" value="ECO:0007669"/>
    <property type="project" value="InterPro"/>
</dbReference>
<dbReference type="PANTHER" id="PTHR10587">
    <property type="entry name" value="GLYCOSYL TRANSFERASE-RELATED"/>
    <property type="match status" value="1"/>
</dbReference>
<organism evidence="2 3">
    <name type="scientific">Meiothermus hypogaeus NBRC 106114</name>
    <dbReference type="NCBI Taxonomy" id="1227553"/>
    <lineage>
        <taxon>Bacteria</taxon>
        <taxon>Thermotogati</taxon>
        <taxon>Deinococcota</taxon>
        <taxon>Deinococci</taxon>
        <taxon>Thermales</taxon>
        <taxon>Thermaceae</taxon>
        <taxon>Meiothermus</taxon>
    </lineage>
</organism>
<protein>
    <submittedName>
        <fullName evidence="2">Polysaccharide deacetylase familiy protein</fullName>
    </submittedName>
</protein>
<dbReference type="EMBL" id="BJXL01000094">
    <property type="protein sequence ID" value="GEM84351.1"/>
    <property type="molecule type" value="Genomic_DNA"/>
</dbReference>